<dbReference type="Proteomes" id="UP000238164">
    <property type="component" value="Chromosome 1"/>
</dbReference>
<evidence type="ECO:0000313" key="3">
    <source>
        <dbReference type="Proteomes" id="UP000238164"/>
    </source>
</evidence>
<keyword evidence="1" id="KW-0472">Membrane</keyword>
<evidence type="ECO:0000256" key="1">
    <source>
        <dbReference type="SAM" id="Phobius"/>
    </source>
</evidence>
<dbReference type="AlphaFoldDB" id="A0A2N9JFC1"/>
<dbReference type="SUPFAM" id="SSF48452">
    <property type="entry name" value="TPR-like"/>
    <property type="match status" value="1"/>
</dbReference>
<gene>
    <name evidence="2" type="ORF">MPLG2_1068</name>
</gene>
<organism evidence="2 3">
    <name type="scientific">Micropruina glycogenica</name>
    <dbReference type="NCBI Taxonomy" id="75385"/>
    <lineage>
        <taxon>Bacteria</taxon>
        <taxon>Bacillati</taxon>
        <taxon>Actinomycetota</taxon>
        <taxon>Actinomycetes</taxon>
        <taxon>Propionibacteriales</taxon>
        <taxon>Nocardioidaceae</taxon>
        <taxon>Micropruina</taxon>
    </lineage>
</organism>
<keyword evidence="3" id="KW-1185">Reference proteome</keyword>
<sequence length="391" mass="42865">MRGQTVARALLARSGDDLDLGPKLRLALLAGDDRLAERLLSEPLTADEPWWTSVLAAVLALRTGRDADASSMLEQVLTTRRHDMDLRVLQAQAALFSGDHRGALTDALACTAAMPDHLLARVLKAECEFEGALARGANTEADDRSAESAQQLIQAALDYRTAADLHLSTRRYLETGTSDGPVGSEPLSPRLFEEVCRRGVHACITGQEELDRLGLRRDGGLRGAARHLLAHLRTIAHPCCGVPRSGVALWWHNLRHRRDNDEARRLELLLDSHDSYVRRGRWQSAGFALVGVAVLVVALFNLLPPPESDAIRATLLAVGVLLVLMPTARSLKIGAVELQRPEVERPQFGRSKALRTSSLLQRGYQFSSFALPATPDSGRSRRDVVEADLFR</sequence>
<protein>
    <submittedName>
        <fullName evidence="2">Uncharacterized protein</fullName>
    </submittedName>
</protein>
<reference evidence="2 3" key="1">
    <citation type="submission" date="2018-02" db="EMBL/GenBank/DDBJ databases">
        <authorList>
            <person name="Cohen D.B."/>
            <person name="Kent A.D."/>
        </authorList>
    </citation>
    <scope>NUCLEOTIDE SEQUENCE [LARGE SCALE GENOMIC DNA]</scope>
    <source>
        <strain evidence="2">1</strain>
    </source>
</reference>
<keyword evidence="1" id="KW-1133">Transmembrane helix</keyword>
<name>A0A2N9JFC1_9ACTN</name>
<dbReference type="KEGG" id="mgg:MPLG2_1068"/>
<feature type="transmembrane region" description="Helical" evidence="1">
    <location>
        <begin position="285"/>
        <end position="304"/>
    </location>
</feature>
<keyword evidence="1" id="KW-0812">Transmembrane</keyword>
<feature type="transmembrane region" description="Helical" evidence="1">
    <location>
        <begin position="310"/>
        <end position="328"/>
    </location>
</feature>
<evidence type="ECO:0000313" key="2">
    <source>
        <dbReference type="EMBL" id="SPD86104.1"/>
    </source>
</evidence>
<dbReference type="InterPro" id="IPR011990">
    <property type="entry name" value="TPR-like_helical_dom_sf"/>
</dbReference>
<proteinExistence type="predicted"/>
<accession>A0A2N9JFC1</accession>
<dbReference type="RefSeq" id="WP_343834559.1">
    <property type="nucleotide sequence ID" value="NZ_BAAAGO010000015.1"/>
</dbReference>
<dbReference type="EMBL" id="LT985188">
    <property type="protein sequence ID" value="SPD86104.1"/>
    <property type="molecule type" value="Genomic_DNA"/>
</dbReference>